<comment type="catalytic activity">
    <reaction evidence="1">
        <text>S-ubiquitinyl-[E2 ubiquitin-conjugating enzyme]-L-cysteine + [acceptor protein]-L-lysine = [E2 ubiquitin-conjugating enzyme]-L-cysteine + N(6)-ubiquitinyl-[acceptor protein]-L-lysine.</text>
        <dbReference type="EC" id="2.3.2.27"/>
    </reaction>
</comment>
<dbReference type="InterPro" id="IPR001298">
    <property type="entry name" value="Filamin/ABP280_rpt"/>
</dbReference>
<dbReference type="SMART" id="SM00336">
    <property type="entry name" value="BBOX"/>
    <property type="match status" value="1"/>
</dbReference>
<dbReference type="PROSITE" id="PS00518">
    <property type="entry name" value="ZF_RING_1"/>
    <property type="match status" value="1"/>
</dbReference>
<evidence type="ECO:0000313" key="22">
    <source>
        <dbReference type="Ensembl" id="ENSSORP00005001732.1"/>
    </source>
</evidence>
<dbReference type="GO" id="GO:0007399">
    <property type="term" value="P:nervous system development"/>
    <property type="evidence" value="ECO:0007669"/>
    <property type="project" value="UniProtKB-ARBA"/>
</dbReference>
<dbReference type="InterPro" id="IPR003649">
    <property type="entry name" value="Bbox_C"/>
</dbReference>
<dbReference type="PROSITE" id="PS51125">
    <property type="entry name" value="NHL"/>
    <property type="match status" value="6"/>
</dbReference>
<evidence type="ECO:0000256" key="15">
    <source>
        <dbReference type="ARBA" id="ARBA00043214"/>
    </source>
</evidence>
<dbReference type="CDD" id="cd14960">
    <property type="entry name" value="NHL_TRIM2_like"/>
    <property type="match status" value="1"/>
</dbReference>
<keyword evidence="12" id="KW-0832">Ubl conjugation</keyword>
<dbReference type="InterPro" id="IPR017868">
    <property type="entry name" value="Filamin/ABP280_repeat-like"/>
</dbReference>
<dbReference type="PROSITE" id="PS50119">
    <property type="entry name" value="ZF_BBOX"/>
    <property type="match status" value="1"/>
</dbReference>
<evidence type="ECO:0000256" key="19">
    <source>
        <dbReference type="PROSITE-ProRule" id="PRU00504"/>
    </source>
</evidence>
<feature type="repeat" description="NHL" evidence="19">
    <location>
        <begin position="480"/>
        <end position="523"/>
    </location>
</feature>
<dbReference type="InterPro" id="IPR013083">
    <property type="entry name" value="Znf_RING/FYVE/PHD"/>
</dbReference>
<evidence type="ECO:0000256" key="18">
    <source>
        <dbReference type="PROSITE-ProRule" id="PRU00087"/>
    </source>
</evidence>
<evidence type="ECO:0000256" key="13">
    <source>
        <dbReference type="ARBA" id="ARBA00039484"/>
    </source>
</evidence>
<dbReference type="Gene3D" id="2.60.40.10">
    <property type="entry name" value="Immunoglobulins"/>
    <property type="match status" value="1"/>
</dbReference>
<keyword evidence="10" id="KW-0833">Ubl conjugation pathway</keyword>
<feature type="repeat" description="NHL" evidence="19">
    <location>
        <begin position="571"/>
        <end position="612"/>
    </location>
</feature>
<evidence type="ECO:0000313" key="23">
    <source>
        <dbReference type="Proteomes" id="UP000472271"/>
    </source>
</evidence>
<evidence type="ECO:0000259" key="21">
    <source>
        <dbReference type="PROSITE" id="PS50119"/>
    </source>
</evidence>
<dbReference type="GO" id="GO:0000209">
    <property type="term" value="P:protein polyubiquitination"/>
    <property type="evidence" value="ECO:0007669"/>
    <property type="project" value="TreeGrafter"/>
</dbReference>
<evidence type="ECO:0000256" key="7">
    <source>
        <dbReference type="ARBA" id="ARBA00022723"/>
    </source>
</evidence>
<reference evidence="22" key="2">
    <citation type="submission" date="2025-08" db="UniProtKB">
        <authorList>
            <consortium name="Ensembl"/>
        </authorList>
    </citation>
    <scope>IDENTIFICATION</scope>
</reference>
<dbReference type="GO" id="GO:0061630">
    <property type="term" value="F:ubiquitin protein ligase activity"/>
    <property type="evidence" value="ECO:0007669"/>
    <property type="project" value="UniProtKB-EC"/>
</dbReference>
<dbReference type="GO" id="GO:0043161">
    <property type="term" value="P:proteasome-mediated ubiquitin-dependent protein catabolic process"/>
    <property type="evidence" value="ECO:0007669"/>
    <property type="project" value="TreeGrafter"/>
</dbReference>
<evidence type="ECO:0000256" key="8">
    <source>
        <dbReference type="ARBA" id="ARBA00022737"/>
    </source>
</evidence>
<dbReference type="PANTHER" id="PTHR24104:SF58">
    <property type="entry name" value="TRIPARTITE MOTIF-CONTAINING PROTEIN 2"/>
    <property type="match status" value="1"/>
</dbReference>
<evidence type="ECO:0000256" key="12">
    <source>
        <dbReference type="ARBA" id="ARBA00022843"/>
    </source>
</evidence>
<feature type="repeat" description="Filamin" evidence="18">
    <location>
        <begin position="327"/>
        <end position="428"/>
    </location>
</feature>
<keyword evidence="7" id="KW-0479">Metal-binding</keyword>
<dbReference type="InterPro" id="IPR001841">
    <property type="entry name" value="Znf_RING"/>
</dbReference>
<dbReference type="PROSITE" id="PS50194">
    <property type="entry name" value="FILAMIN_REPEAT"/>
    <property type="match status" value="1"/>
</dbReference>
<dbReference type="InterPro" id="IPR014756">
    <property type="entry name" value="Ig_E-set"/>
</dbReference>
<dbReference type="InterPro" id="IPR017907">
    <property type="entry name" value="Znf_RING_CS"/>
</dbReference>
<dbReference type="SMART" id="SM00557">
    <property type="entry name" value="IG_FLMN"/>
    <property type="match status" value="1"/>
</dbReference>
<dbReference type="AlphaFoldDB" id="A0A672Y5H8"/>
<dbReference type="SUPFAM" id="SSF57845">
    <property type="entry name" value="B-box zinc-binding domain"/>
    <property type="match status" value="1"/>
</dbReference>
<feature type="repeat" description="NHL" evidence="19">
    <location>
        <begin position="527"/>
        <end position="570"/>
    </location>
</feature>
<evidence type="ECO:0000256" key="16">
    <source>
        <dbReference type="ARBA" id="ARBA00046514"/>
    </source>
</evidence>
<dbReference type="PROSITE" id="PS50089">
    <property type="entry name" value="ZF_RING_2"/>
    <property type="match status" value="1"/>
</dbReference>
<dbReference type="InterPro" id="IPR027370">
    <property type="entry name" value="Znf-RING_euk"/>
</dbReference>
<name>A0A672Y5H8_9TELE</name>
<feature type="repeat" description="NHL" evidence="19">
    <location>
        <begin position="663"/>
        <end position="706"/>
    </location>
</feature>
<dbReference type="Pfam" id="PF01436">
    <property type="entry name" value="NHL"/>
    <property type="match status" value="6"/>
</dbReference>
<dbReference type="SUPFAM" id="SSF81296">
    <property type="entry name" value="E set domains"/>
    <property type="match status" value="1"/>
</dbReference>
<dbReference type="InterPro" id="IPR013783">
    <property type="entry name" value="Ig-like_fold"/>
</dbReference>
<evidence type="ECO:0000256" key="11">
    <source>
        <dbReference type="ARBA" id="ARBA00022833"/>
    </source>
</evidence>
<dbReference type="CDD" id="cd16767">
    <property type="entry name" value="RING-HC_TRIM2"/>
    <property type="match status" value="1"/>
</dbReference>
<dbReference type="SUPFAM" id="SSF101898">
    <property type="entry name" value="NHL repeat"/>
    <property type="match status" value="1"/>
</dbReference>
<evidence type="ECO:0000256" key="5">
    <source>
        <dbReference type="ARBA" id="ARBA00022553"/>
    </source>
</evidence>
<protein>
    <recommendedName>
        <fullName evidence="13">Tripartite motif-containing protein 2</fullName>
        <ecNumber evidence="4">2.3.2.27</ecNumber>
    </recommendedName>
    <alternativeName>
        <fullName evidence="14">E3 ubiquitin-protein ligase TRIM2</fullName>
    </alternativeName>
    <alternativeName>
        <fullName evidence="15">RING-type E3 ubiquitin transferase TRIM2</fullName>
    </alternativeName>
</protein>
<evidence type="ECO:0000256" key="1">
    <source>
        <dbReference type="ARBA" id="ARBA00000900"/>
    </source>
</evidence>
<comment type="similarity">
    <text evidence="3">Belongs to the TRIM/RBCC family.</text>
</comment>
<dbReference type="CDD" id="cd20482">
    <property type="entry name" value="CC_brat-like"/>
    <property type="match status" value="1"/>
</dbReference>
<reference evidence="22" key="1">
    <citation type="submission" date="2019-06" db="EMBL/GenBank/DDBJ databases">
        <authorList>
            <consortium name="Wellcome Sanger Institute Data Sharing"/>
        </authorList>
    </citation>
    <scope>NUCLEOTIDE SEQUENCE [LARGE SCALE GENOMIC DNA]</scope>
</reference>
<dbReference type="Ensembl" id="ENSSORT00005001785.1">
    <property type="protein sequence ID" value="ENSSORP00005001732.1"/>
    <property type="gene ID" value="ENSSORG00005000205.1"/>
</dbReference>
<dbReference type="InterPro" id="IPR000315">
    <property type="entry name" value="Znf_B-box"/>
</dbReference>
<evidence type="ECO:0000256" key="6">
    <source>
        <dbReference type="ARBA" id="ARBA00022679"/>
    </source>
</evidence>
<evidence type="ECO:0000256" key="9">
    <source>
        <dbReference type="ARBA" id="ARBA00022771"/>
    </source>
</evidence>
<feature type="domain" description="RING-type" evidence="20">
    <location>
        <begin position="30"/>
        <end position="71"/>
    </location>
</feature>
<dbReference type="InterPro" id="IPR057750">
    <property type="entry name" value="TRIM2/3_C"/>
</dbReference>
<dbReference type="GO" id="GO:0008270">
    <property type="term" value="F:zinc ion binding"/>
    <property type="evidence" value="ECO:0007669"/>
    <property type="project" value="UniProtKB-KW"/>
</dbReference>
<evidence type="ECO:0000256" key="14">
    <source>
        <dbReference type="ARBA" id="ARBA00041590"/>
    </source>
</evidence>
<feature type="domain" description="B box-type" evidence="21">
    <location>
        <begin position="120"/>
        <end position="161"/>
    </location>
</feature>
<dbReference type="InterPro" id="IPR001258">
    <property type="entry name" value="NHL_repeat"/>
</dbReference>
<proteinExistence type="inferred from homology"/>
<reference evidence="22" key="3">
    <citation type="submission" date="2025-09" db="UniProtKB">
        <authorList>
            <consortium name="Ensembl"/>
        </authorList>
    </citation>
    <scope>IDENTIFICATION</scope>
</reference>
<gene>
    <name evidence="22" type="primary">trim2a</name>
</gene>
<evidence type="ECO:0000259" key="20">
    <source>
        <dbReference type="PROSITE" id="PS50089"/>
    </source>
</evidence>
<dbReference type="Proteomes" id="UP000472271">
    <property type="component" value="Chromosome 1"/>
</dbReference>
<dbReference type="Gene3D" id="3.30.40.10">
    <property type="entry name" value="Zinc/RING finger domain, C3HC4 (zinc finger)"/>
    <property type="match status" value="1"/>
</dbReference>
<keyword evidence="6" id="KW-0808">Transferase</keyword>
<evidence type="ECO:0000256" key="2">
    <source>
        <dbReference type="ARBA" id="ARBA00004906"/>
    </source>
</evidence>
<evidence type="ECO:0000256" key="4">
    <source>
        <dbReference type="ARBA" id="ARBA00012483"/>
    </source>
</evidence>
<dbReference type="EC" id="2.3.2.27" evidence="4"/>
<dbReference type="SMART" id="SM00184">
    <property type="entry name" value="RING"/>
    <property type="match status" value="1"/>
</dbReference>
<evidence type="ECO:0000256" key="3">
    <source>
        <dbReference type="ARBA" id="ARBA00008518"/>
    </source>
</evidence>
<keyword evidence="9 17" id="KW-0863">Zinc-finger</keyword>
<dbReference type="Pfam" id="PF00630">
    <property type="entry name" value="Filamin"/>
    <property type="match status" value="1"/>
</dbReference>
<organism evidence="22 23">
    <name type="scientific">Sphaeramia orbicularis</name>
    <name type="common">orbiculate cardinalfish</name>
    <dbReference type="NCBI Taxonomy" id="375764"/>
    <lineage>
        <taxon>Eukaryota</taxon>
        <taxon>Metazoa</taxon>
        <taxon>Chordata</taxon>
        <taxon>Craniata</taxon>
        <taxon>Vertebrata</taxon>
        <taxon>Euteleostomi</taxon>
        <taxon>Actinopterygii</taxon>
        <taxon>Neopterygii</taxon>
        <taxon>Teleostei</taxon>
        <taxon>Neoteleostei</taxon>
        <taxon>Acanthomorphata</taxon>
        <taxon>Gobiaria</taxon>
        <taxon>Kurtiformes</taxon>
        <taxon>Apogonoidei</taxon>
        <taxon>Apogonidae</taxon>
        <taxon>Apogoninae</taxon>
        <taxon>Sphaeramia</taxon>
    </lineage>
</organism>
<dbReference type="PANTHER" id="PTHR24104">
    <property type="entry name" value="E3 UBIQUITIN-PROTEIN LIGASE NHLRC1-RELATED"/>
    <property type="match status" value="1"/>
</dbReference>
<dbReference type="InterPro" id="IPR011042">
    <property type="entry name" value="6-blade_b-propeller_TolB-like"/>
</dbReference>
<evidence type="ECO:0000256" key="10">
    <source>
        <dbReference type="ARBA" id="ARBA00022786"/>
    </source>
</evidence>
<feature type="repeat" description="NHL" evidence="19">
    <location>
        <begin position="616"/>
        <end position="659"/>
    </location>
</feature>
<keyword evidence="5" id="KW-0597">Phosphoprotein</keyword>
<sequence>MSSLRFRMASEGSTIPSPVVRQIDKQFLICSICLDRYENPKVLPCLHTFCERCLQNYIPAHSLTLSCPVCRQTSILPEKGVAALQNNFFITNLMDVLQRPPDSCSQEAAVLNNITTVATGQLLSCPNHGGNVMEFYCPPCETAMCQECTSGEHGEHPTVPLKDVVEQHKASLQDQLDAVKRRLPEIDSALQTLSEILQQLTSQKSSIEDGIHTTFDELQKTLNVRKSVLLMELEVNYGLKQKVLQAQLDSLLQGQEGINSSCNFTEQALSHGTEAEVLLVKKQMSERLIELASQELPLRPGENDQLDFLVETEGLKKSIHNLGTIVTTNAVASETVATGEGLRYCVVGVPTSITITTKDKDGELCKMGNAVITAEMSSPEGSKGEGEIVDNKNGTYEYLFTAPKEGTFHLALRLYDQHIRGSPFKIRATKSIDVSPTSDGMKKRLKSPSSGHIKQKAIKRPASMYSTGRRKENPIEDDLIFRIGTKGRNKGEFTNLQGVAASSLGKVLIADSNNQCVQIFSNDGQFKSRFGVRGRTPGQLQRPTGVAVHPNGDIIIADYDNKWVSIFSSEGKFKNKIGSGKLMGPKGVSVDRNGHIIVVDNKACCVFIFQLNGKLVTKFGNRGNGDRQFAGPHFAAVNNNNEIIVTDFHNHSVKVFNTEGEFLLKFGSNGEGNGQFNAPTGVAVDANGNIIVADWGNSRIQVFDGSGSFLSYINTSADPLYGPQGLALTSDGHVVVADSGNHCFKVYRYLQ</sequence>
<keyword evidence="11" id="KW-0862">Zinc</keyword>
<dbReference type="SMART" id="SM00502">
    <property type="entry name" value="BBC"/>
    <property type="match status" value="1"/>
</dbReference>
<feature type="repeat" description="NHL" evidence="19">
    <location>
        <begin position="707"/>
        <end position="750"/>
    </location>
</feature>
<comment type="subunit">
    <text evidence="16">Forms homooligomers. Interacts with TRIM3; this interaction reduces TRIM2 activity. Interacts with myosin V; myosin V may not be a substrate for ubiquitination. Interacts with NEFL. Interacts with phosphorylated BCL2L11. Interacts with SIRPA.</text>
</comment>
<dbReference type="InterPro" id="IPR050952">
    <property type="entry name" value="TRIM-NHL_E3_ligases"/>
</dbReference>
<dbReference type="Gene3D" id="2.120.10.30">
    <property type="entry name" value="TolB, C-terminal domain"/>
    <property type="match status" value="2"/>
</dbReference>
<keyword evidence="8" id="KW-0677">Repeat</keyword>
<dbReference type="SUPFAM" id="SSF57850">
    <property type="entry name" value="RING/U-box"/>
    <property type="match status" value="1"/>
</dbReference>
<dbReference type="Pfam" id="PF00643">
    <property type="entry name" value="zf-B_box"/>
    <property type="match status" value="1"/>
</dbReference>
<accession>A0A672Y5H8</accession>
<keyword evidence="23" id="KW-1185">Reference proteome</keyword>
<comment type="pathway">
    <text evidence="2">Protein modification; protein ubiquitination.</text>
</comment>
<dbReference type="Pfam" id="PF13445">
    <property type="entry name" value="zf-RING_UBOX"/>
    <property type="match status" value="1"/>
</dbReference>
<evidence type="ECO:0000256" key="17">
    <source>
        <dbReference type="PROSITE-ProRule" id="PRU00024"/>
    </source>
</evidence>
<dbReference type="Gene3D" id="3.30.160.60">
    <property type="entry name" value="Classic Zinc Finger"/>
    <property type="match status" value="1"/>
</dbReference>